<keyword evidence="3" id="KW-1185">Reference proteome</keyword>
<name>A0A1H8YKE3_9PSEU</name>
<keyword evidence="1" id="KW-0812">Transmembrane</keyword>
<dbReference type="STRING" id="394193.SAMN04489732_12190"/>
<protein>
    <submittedName>
        <fullName evidence="2">Uncharacterized protein</fullName>
    </submittedName>
</protein>
<evidence type="ECO:0000256" key="1">
    <source>
        <dbReference type="SAM" id="Phobius"/>
    </source>
</evidence>
<sequence length="38" mass="4212">MPRLLTNLKFWAVTLSLAWIVGIVTVISLNPGFSHGMK</sequence>
<accession>A0A1H8YKE3</accession>
<keyword evidence="1" id="KW-1133">Transmembrane helix</keyword>
<organism evidence="2 3">
    <name type="scientific">Amycolatopsis saalfeldensis</name>
    <dbReference type="NCBI Taxonomy" id="394193"/>
    <lineage>
        <taxon>Bacteria</taxon>
        <taxon>Bacillati</taxon>
        <taxon>Actinomycetota</taxon>
        <taxon>Actinomycetes</taxon>
        <taxon>Pseudonocardiales</taxon>
        <taxon>Pseudonocardiaceae</taxon>
        <taxon>Amycolatopsis</taxon>
    </lineage>
</organism>
<evidence type="ECO:0000313" key="2">
    <source>
        <dbReference type="EMBL" id="SEP52619.1"/>
    </source>
</evidence>
<reference evidence="3" key="1">
    <citation type="submission" date="2016-10" db="EMBL/GenBank/DDBJ databases">
        <authorList>
            <person name="Varghese N."/>
            <person name="Submissions S."/>
        </authorList>
    </citation>
    <scope>NUCLEOTIDE SEQUENCE [LARGE SCALE GENOMIC DNA]</scope>
    <source>
        <strain evidence="3">DSM 44993</strain>
    </source>
</reference>
<dbReference type="AlphaFoldDB" id="A0A1H8YKE3"/>
<dbReference type="EMBL" id="FOEF01000021">
    <property type="protein sequence ID" value="SEP52619.1"/>
    <property type="molecule type" value="Genomic_DNA"/>
</dbReference>
<proteinExistence type="predicted"/>
<gene>
    <name evidence="2" type="ORF">SAMN04489732_12190</name>
</gene>
<keyword evidence="1" id="KW-0472">Membrane</keyword>
<evidence type="ECO:0000313" key="3">
    <source>
        <dbReference type="Proteomes" id="UP000198582"/>
    </source>
</evidence>
<dbReference type="Proteomes" id="UP000198582">
    <property type="component" value="Unassembled WGS sequence"/>
</dbReference>
<feature type="transmembrane region" description="Helical" evidence="1">
    <location>
        <begin position="12"/>
        <end position="33"/>
    </location>
</feature>